<proteinExistence type="predicted"/>
<evidence type="ECO:0000313" key="2">
    <source>
        <dbReference type="Proteomes" id="UP000504606"/>
    </source>
</evidence>
<dbReference type="GeneID" id="127749443"/>
<organism evidence="2 3">
    <name type="scientific">Frankliniella occidentalis</name>
    <name type="common">Western flower thrips</name>
    <name type="synonym">Euthrips occidentalis</name>
    <dbReference type="NCBI Taxonomy" id="133901"/>
    <lineage>
        <taxon>Eukaryota</taxon>
        <taxon>Metazoa</taxon>
        <taxon>Ecdysozoa</taxon>
        <taxon>Arthropoda</taxon>
        <taxon>Hexapoda</taxon>
        <taxon>Insecta</taxon>
        <taxon>Pterygota</taxon>
        <taxon>Neoptera</taxon>
        <taxon>Paraneoptera</taxon>
        <taxon>Thysanoptera</taxon>
        <taxon>Terebrantia</taxon>
        <taxon>Thripoidea</taxon>
        <taxon>Thripidae</taxon>
        <taxon>Frankliniella</taxon>
    </lineage>
</organism>
<name>A0A9C6TZX6_FRAOC</name>
<dbReference type="GO" id="GO:0005634">
    <property type="term" value="C:nucleus"/>
    <property type="evidence" value="ECO:0007669"/>
    <property type="project" value="TreeGrafter"/>
</dbReference>
<dbReference type="Proteomes" id="UP000504606">
    <property type="component" value="Unplaced"/>
</dbReference>
<dbReference type="PANTHER" id="PTHR46169:SF17">
    <property type="entry name" value="HAT C-TERMINAL DIMERISATION DOMAIN-CONTAINING PROTEIN"/>
    <property type="match status" value="1"/>
</dbReference>
<protein>
    <submittedName>
        <fullName evidence="3">Uncharacterized protein LOC127749443</fullName>
    </submittedName>
</protein>
<dbReference type="SUPFAM" id="SSF140996">
    <property type="entry name" value="Hermes dimerisation domain"/>
    <property type="match status" value="1"/>
</dbReference>
<gene>
    <name evidence="3" type="primary">LOC127749443</name>
</gene>
<evidence type="ECO:0000259" key="1">
    <source>
        <dbReference type="Pfam" id="PF05699"/>
    </source>
</evidence>
<dbReference type="AlphaFoldDB" id="A0A9C6TZX6"/>
<dbReference type="RefSeq" id="XP_052123535.1">
    <property type="nucleotide sequence ID" value="XM_052267575.1"/>
</dbReference>
<feature type="domain" description="HAT C-terminal dimerisation" evidence="1">
    <location>
        <begin position="562"/>
        <end position="641"/>
    </location>
</feature>
<dbReference type="GO" id="GO:0046983">
    <property type="term" value="F:protein dimerization activity"/>
    <property type="evidence" value="ECO:0007669"/>
    <property type="project" value="InterPro"/>
</dbReference>
<dbReference type="KEGG" id="foc:127749443"/>
<dbReference type="OrthoDB" id="1607513at2759"/>
<keyword evidence="2" id="KW-1185">Reference proteome</keyword>
<dbReference type="Gene3D" id="1.10.10.1070">
    <property type="entry name" value="Zinc finger, BED domain-containing"/>
    <property type="match status" value="1"/>
</dbReference>
<accession>A0A9C6TZX6</accession>
<dbReference type="InterPro" id="IPR052717">
    <property type="entry name" value="Vacuolar_transposase_reg"/>
</dbReference>
<dbReference type="InterPro" id="IPR012337">
    <property type="entry name" value="RNaseH-like_sf"/>
</dbReference>
<sequence length="685" mass="79369">MAADLRPTTTFSGEEFQALVQTSCNIQARHGKTPLSAAQLISDRTTLVRCLEEKANTARRVISADLQVASQGCVGKAATTDLWTEKYTQRHYMSLTMHVIDHNHKLLNLLLSVSKFRDDTESAENLAKHLDRELEKYSIDKEHLVFVTDGGSNIIKALDILKIKRIYCMDHCLNIILRSAFNMKMVDLDFYGEEGEEVFHLAELAIKQVRSARRRKSDNLKRLKKPPEQSTSDFRRYVSRVPCMQDMLANIDEVREFLRDGNEFEVADKLNVDHIKTLVDFIQPLDEMAKPHFNDLSEVDQDWLNNHIADSPEDSEFLRYLKENARVQTAGRHAVQLMERCKKIVTLFKKWGENDLLDETLKQEIPTRWNSMLIMLMSFPKNDFEKVNNILRAHTTPEKDYSYLLLDDEDQWDIKALIKFLKPWKTESERVQGDKYPTLQYVLVAAARLAELSEPRDGEGFKMRHLRARAAQLLEKKFIPDDLHKVAAFLWPDFRRLLMLKTHPERKKVFDLVMKMIEKFNPGDDDVQEQARKRIRLGDGYDRWRAGGMAGPRDDEEHPDEVEAYLEASFPLVEGKDVLKFWEKEAHRFPKLAKLAKEVLCIPASSASSERAFSIAGLIISPRRSLLSAKHLDDMLVIRSYLKYIKQKDGDGRNTLFIRPLFKLDECTPDHISRNRLRNSDTHSQ</sequence>
<dbReference type="Pfam" id="PF05699">
    <property type="entry name" value="Dimer_Tnp_hAT"/>
    <property type="match status" value="1"/>
</dbReference>
<dbReference type="GO" id="GO:0006357">
    <property type="term" value="P:regulation of transcription by RNA polymerase II"/>
    <property type="evidence" value="ECO:0007669"/>
    <property type="project" value="TreeGrafter"/>
</dbReference>
<dbReference type="SUPFAM" id="SSF53098">
    <property type="entry name" value="Ribonuclease H-like"/>
    <property type="match status" value="1"/>
</dbReference>
<reference evidence="3" key="1">
    <citation type="submission" date="2025-08" db="UniProtKB">
        <authorList>
            <consortium name="RefSeq"/>
        </authorList>
    </citation>
    <scope>IDENTIFICATION</scope>
    <source>
        <tissue evidence="3">Whole organism</tissue>
    </source>
</reference>
<evidence type="ECO:0000313" key="3">
    <source>
        <dbReference type="RefSeq" id="XP_052123535.1"/>
    </source>
</evidence>
<dbReference type="InterPro" id="IPR008906">
    <property type="entry name" value="HATC_C_dom"/>
</dbReference>
<dbReference type="PANTHER" id="PTHR46169">
    <property type="entry name" value="DNA REPLICATION-RELATED ELEMENT FACTOR, ISOFORM A"/>
    <property type="match status" value="1"/>
</dbReference>